<dbReference type="EMBL" id="JRES01000586">
    <property type="protein sequence ID" value="KNC30029.1"/>
    <property type="molecule type" value="Genomic_DNA"/>
</dbReference>
<feature type="compositionally biased region" description="Polar residues" evidence="1">
    <location>
        <begin position="15"/>
        <end position="29"/>
    </location>
</feature>
<organism evidence="2 3">
    <name type="scientific">Lucilia cuprina</name>
    <name type="common">Green bottle fly</name>
    <name type="synonym">Australian sheep blowfly</name>
    <dbReference type="NCBI Taxonomy" id="7375"/>
    <lineage>
        <taxon>Eukaryota</taxon>
        <taxon>Metazoa</taxon>
        <taxon>Ecdysozoa</taxon>
        <taxon>Arthropoda</taxon>
        <taxon>Hexapoda</taxon>
        <taxon>Insecta</taxon>
        <taxon>Pterygota</taxon>
        <taxon>Neoptera</taxon>
        <taxon>Endopterygota</taxon>
        <taxon>Diptera</taxon>
        <taxon>Brachycera</taxon>
        <taxon>Muscomorpha</taxon>
        <taxon>Oestroidea</taxon>
        <taxon>Calliphoridae</taxon>
        <taxon>Luciliinae</taxon>
        <taxon>Lucilia</taxon>
    </lineage>
</organism>
<dbReference type="Proteomes" id="UP000037069">
    <property type="component" value="Unassembled WGS sequence"/>
</dbReference>
<accession>A0A0L0CEW8</accession>
<proteinExistence type="predicted"/>
<protein>
    <submittedName>
        <fullName evidence="2">Uncharacterized protein</fullName>
    </submittedName>
</protein>
<feature type="compositionally biased region" description="Basic and acidic residues" evidence="1">
    <location>
        <begin position="65"/>
        <end position="77"/>
    </location>
</feature>
<gene>
    <name evidence="2" type="ORF">FF38_03046</name>
</gene>
<dbReference type="OrthoDB" id="1183224at2759"/>
<dbReference type="AlphaFoldDB" id="A0A0L0CEW8"/>
<name>A0A0L0CEW8_LUCCU</name>
<evidence type="ECO:0000256" key="1">
    <source>
        <dbReference type="SAM" id="MobiDB-lite"/>
    </source>
</evidence>
<evidence type="ECO:0000313" key="3">
    <source>
        <dbReference type="Proteomes" id="UP000037069"/>
    </source>
</evidence>
<reference evidence="2 3" key="1">
    <citation type="journal article" date="2015" name="Nat. Commun.">
        <title>Lucilia cuprina genome unlocks parasitic fly biology to underpin future interventions.</title>
        <authorList>
            <person name="Anstead C.A."/>
            <person name="Korhonen P.K."/>
            <person name="Young N.D."/>
            <person name="Hall R.S."/>
            <person name="Jex A.R."/>
            <person name="Murali S.C."/>
            <person name="Hughes D.S."/>
            <person name="Lee S.F."/>
            <person name="Perry T."/>
            <person name="Stroehlein A.J."/>
            <person name="Ansell B.R."/>
            <person name="Breugelmans B."/>
            <person name="Hofmann A."/>
            <person name="Qu J."/>
            <person name="Dugan S."/>
            <person name="Lee S.L."/>
            <person name="Chao H."/>
            <person name="Dinh H."/>
            <person name="Han Y."/>
            <person name="Doddapaneni H.V."/>
            <person name="Worley K.C."/>
            <person name="Muzny D.M."/>
            <person name="Ioannidis P."/>
            <person name="Waterhouse R.M."/>
            <person name="Zdobnov E.M."/>
            <person name="James P.J."/>
            <person name="Bagnall N.H."/>
            <person name="Kotze A.C."/>
            <person name="Gibbs R.A."/>
            <person name="Richards S."/>
            <person name="Batterham P."/>
            <person name="Gasser R.B."/>
        </authorList>
    </citation>
    <scope>NUCLEOTIDE SEQUENCE [LARGE SCALE GENOMIC DNA]</scope>
    <source>
        <strain evidence="2 3">LS</strain>
        <tissue evidence="2">Full body</tissue>
    </source>
</reference>
<feature type="region of interest" description="Disordered" evidence="1">
    <location>
        <begin position="15"/>
        <end position="77"/>
    </location>
</feature>
<sequence length="207" mass="23278">MVDFRQFAALFSDNNQFPSFKTEPQTVDARNTGLDDPPAVETSNSGVVEPRSEDGTENTSNAGQLEHRNENAHNLEIQEERRIVDERNTELTEFRSTDAPNTNRQMANRTDEAANTERVQLHDLQAAHTRTVITPTMQPLNTEQLEPQNQHSYNTGWLGGHRTDDNHHTGWMDPRNINATNTAPPDFNHFAALFSGGFFGVPKVNNP</sequence>
<comment type="caution">
    <text evidence="2">The sequence shown here is derived from an EMBL/GenBank/DDBJ whole genome shotgun (WGS) entry which is preliminary data.</text>
</comment>
<evidence type="ECO:0000313" key="2">
    <source>
        <dbReference type="EMBL" id="KNC30029.1"/>
    </source>
</evidence>
<keyword evidence="3" id="KW-1185">Reference proteome</keyword>